<protein>
    <recommendedName>
        <fullName evidence="2">Activator of Hsp90 ATPase homologue 1/2-like C-terminal domain-containing protein</fullName>
    </recommendedName>
</protein>
<sequence>MHLVRPEIGDPVLHLRRRLPHRPDVVWAALSDPEQMSLWQPCRIELEPRPGGTIRFLFEGEPAEESRLSRWEPPHRMAYDWSGEHLEWGVAEDLSGGHGGAERPAASLLRLSNSIVDEQWVGHIAAGWDLCLHALEDLLAGRPIDASARPDEETVARLRAQLG</sequence>
<dbReference type="Gene3D" id="3.30.530.20">
    <property type="match status" value="1"/>
</dbReference>
<keyword evidence="4" id="KW-1185">Reference proteome</keyword>
<dbReference type="Proteomes" id="UP001500236">
    <property type="component" value="Unassembled WGS sequence"/>
</dbReference>
<comment type="caution">
    <text evidence="3">The sequence shown here is derived from an EMBL/GenBank/DDBJ whole genome shotgun (WGS) entry which is preliminary data.</text>
</comment>
<reference evidence="4" key="1">
    <citation type="journal article" date="2019" name="Int. J. Syst. Evol. Microbiol.">
        <title>The Global Catalogue of Microorganisms (GCM) 10K type strain sequencing project: providing services to taxonomists for standard genome sequencing and annotation.</title>
        <authorList>
            <consortium name="The Broad Institute Genomics Platform"/>
            <consortium name="The Broad Institute Genome Sequencing Center for Infectious Disease"/>
            <person name="Wu L."/>
            <person name="Ma J."/>
        </authorList>
    </citation>
    <scope>NUCLEOTIDE SEQUENCE [LARGE SCALE GENOMIC DNA]</scope>
    <source>
        <strain evidence="4">JCM 14309</strain>
    </source>
</reference>
<name>A0ABP6LQ86_9MICC</name>
<evidence type="ECO:0000259" key="2">
    <source>
        <dbReference type="Pfam" id="PF08327"/>
    </source>
</evidence>
<organism evidence="3 4">
    <name type="scientific">Nesterenkonia aethiopica</name>
    <dbReference type="NCBI Taxonomy" id="269144"/>
    <lineage>
        <taxon>Bacteria</taxon>
        <taxon>Bacillati</taxon>
        <taxon>Actinomycetota</taxon>
        <taxon>Actinomycetes</taxon>
        <taxon>Micrococcales</taxon>
        <taxon>Micrococcaceae</taxon>
        <taxon>Nesterenkonia</taxon>
    </lineage>
</organism>
<proteinExistence type="inferred from homology"/>
<gene>
    <name evidence="3" type="ORF">GCM10010529_06850</name>
</gene>
<dbReference type="InterPro" id="IPR013538">
    <property type="entry name" value="ASHA1/2-like_C"/>
</dbReference>
<comment type="similarity">
    <text evidence="1">Belongs to the AHA1 family.</text>
</comment>
<evidence type="ECO:0000313" key="3">
    <source>
        <dbReference type="EMBL" id="GAA3055506.1"/>
    </source>
</evidence>
<dbReference type="SUPFAM" id="SSF55961">
    <property type="entry name" value="Bet v1-like"/>
    <property type="match status" value="1"/>
</dbReference>
<feature type="domain" description="Activator of Hsp90 ATPase homologue 1/2-like C-terminal" evidence="2">
    <location>
        <begin position="22"/>
        <end position="139"/>
    </location>
</feature>
<evidence type="ECO:0000256" key="1">
    <source>
        <dbReference type="ARBA" id="ARBA00006817"/>
    </source>
</evidence>
<evidence type="ECO:0000313" key="4">
    <source>
        <dbReference type="Proteomes" id="UP001500236"/>
    </source>
</evidence>
<accession>A0ABP6LQ86</accession>
<dbReference type="InterPro" id="IPR023393">
    <property type="entry name" value="START-like_dom_sf"/>
</dbReference>
<dbReference type="EMBL" id="BAAAVT010000004">
    <property type="protein sequence ID" value="GAA3055506.1"/>
    <property type="molecule type" value="Genomic_DNA"/>
</dbReference>
<dbReference type="Pfam" id="PF08327">
    <property type="entry name" value="AHSA1"/>
    <property type="match status" value="1"/>
</dbReference>